<dbReference type="Proteomes" id="UP001152622">
    <property type="component" value="Chromosome 3"/>
</dbReference>
<evidence type="ECO:0000259" key="3">
    <source>
        <dbReference type="Pfam" id="PF14916"/>
    </source>
</evidence>
<dbReference type="PANTHER" id="PTHR14882:SF3">
    <property type="entry name" value="COILED-COIL DOMAIN CONTAINING 92B"/>
    <property type="match status" value="1"/>
</dbReference>
<feature type="compositionally biased region" description="Basic and acidic residues" evidence="2">
    <location>
        <begin position="170"/>
        <end position="186"/>
    </location>
</feature>
<dbReference type="InterPro" id="IPR039496">
    <property type="entry name" value="CCDC92/74_N"/>
</dbReference>
<dbReference type="PANTHER" id="PTHR14882">
    <property type="entry name" value="COILED-COIL DOMAIN-CONTAINING 74A"/>
    <property type="match status" value="1"/>
</dbReference>
<protein>
    <recommendedName>
        <fullName evidence="3">CCDC92/74 N-terminal domain-containing protein</fullName>
    </recommendedName>
</protein>
<feature type="domain" description="CCDC92/74 N-terminal" evidence="3">
    <location>
        <begin position="9"/>
        <end position="57"/>
    </location>
</feature>
<dbReference type="InterPro" id="IPR040370">
    <property type="entry name" value="CCDC74A/CCDC74B/CCDC92"/>
</dbReference>
<reference evidence="4" key="1">
    <citation type="journal article" date="2023" name="Science">
        <title>Genome structures resolve the early diversification of teleost fishes.</title>
        <authorList>
            <person name="Parey E."/>
            <person name="Louis A."/>
            <person name="Montfort J."/>
            <person name="Bouchez O."/>
            <person name="Roques C."/>
            <person name="Iampietro C."/>
            <person name="Lluch J."/>
            <person name="Castinel A."/>
            <person name="Donnadieu C."/>
            <person name="Desvignes T."/>
            <person name="Floi Bucao C."/>
            <person name="Jouanno E."/>
            <person name="Wen M."/>
            <person name="Mejri S."/>
            <person name="Dirks R."/>
            <person name="Jansen H."/>
            <person name="Henkel C."/>
            <person name="Chen W.J."/>
            <person name="Zahm M."/>
            <person name="Cabau C."/>
            <person name="Klopp C."/>
            <person name="Thompson A.W."/>
            <person name="Robinson-Rechavi M."/>
            <person name="Braasch I."/>
            <person name="Lecointre G."/>
            <person name="Bobe J."/>
            <person name="Postlethwait J.H."/>
            <person name="Berthelot C."/>
            <person name="Roest Crollius H."/>
            <person name="Guiguen Y."/>
        </authorList>
    </citation>
    <scope>NUCLEOTIDE SEQUENCE</scope>
    <source>
        <strain evidence="4">WJC10195</strain>
    </source>
</reference>
<keyword evidence="5" id="KW-1185">Reference proteome</keyword>
<comment type="caution">
    <text evidence="4">The sequence shown here is derived from an EMBL/GenBank/DDBJ whole genome shotgun (WGS) entry which is preliminary data.</text>
</comment>
<evidence type="ECO:0000256" key="2">
    <source>
        <dbReference type="SAM" id="MobiDB-lite"/>
    </source>
</evidence>
<dbReference type="EMBL" id="JAINUF010000003">
    <property type="protein sequence ID" value="KAJ8367900.1"/>
    <property type="molecule type" value="Genomic_DNA"/>
</dbReference>
<evidence type="ECO:0000313" key="5">
    <source>
        <dbReference type="Proteomes" id="UP001152622"/>
    </source>
</evidence>
<organism evidence="4 5">
    <name type="scientific">Synaphobranchus kaupii</name>
    <name type="common">Kaup's arrowtooth eel</name>
    <dbReference type="NCBI Taxonomy" id="118154"/>
    <lineage>
        <taxon>Eukaryota</taxon>
        <taxon>Metazoa</taxon>
        <taxon>Chordata</taxon>
        <taxon>Craniata</taxon>
        <taxon>Vertebrata</taxon>
        <taxon>Euteleostomi</taxon>
        <taxon>Actinopterygii</taxon>
        <taxon>Neopterygii</taxon>
        <taxon>Teleostei</taxon>
        <taxon>Anguilliformes</taxon>
        <taxon>Synaphobranchidae</taxon>
        <taxon>Synaphobranchus</taxon>
    </lineage>
</organism>
<accession>A0A9Q1FVC1</accession>
<sequence length="265" mass="29824">METSWLALQVERVERSVAFLRQDQLALLEGLHLEILSLQKRCSELTCELELQPPQRTLAEVEAEEEFLVGRCQEVEMRLEEEQWTVGELQTELSQKGELVRALRCSLREEERSFLQELKGRSLRSAELRTQLRIQTEAAAYLAFQLHSARHHLHHQHLQWPPPPPQRHALRAERARECVPRERVTAPEDPTPMPDPALFLHPRKGGPRPPAAETGGRGDGEDGAIGEGCSGGRINAAGATGRHQPEAQSYANESSPGDVDRAHEF</sequence>
<proteinExistence type="predicted"/>
<gene>
    <name evidence="4" type="ORF">SKAU_G00079280</name>
</gene>
<dbReference type="Pfam" id="PF14916">
    <property type="entry name" value="CCDC92"/>
    <property type="match status" value="1"/>
</dbReference>
<dbReference type="AlphaFoldDB" id="A0A9Q1FVC1"/>
<name>A0A9Q1FVC1_SYNKA</name>
<feature type="compositionally biased region" description="Polar residues" evidence="2">
    <location>
        <begin position="246"/>
        <end position="255"/>
    </location>
</feature>
<evidence type="ECO:0000313" key="4">
    <source>
        <dbReference type="EMBL" id="KAJ8367900.1"/>
    </source>
</evidence>
<evidence type="ECO:0000256" key="1">
    <source>
        <dbReference type="ARBA" id="ARBA00023054"/>
    </source>
</evidence>
<keyword evidence="1" id="KW-0175">Coiled coil</keyword>
<dbReference type="OrthoDB" id="9941131at2759"/>
<feature type="region of interest" description="Disordered" evidence="2">
    <location>
        <begin position="156"/>
        <end position="265"/>
    </location>
</feature>